<name>A0ABV2YUZ3_9ACTN</name>
<evidence type="ECO:0000313" key="2">
    <source>
        <dbReference type="Proteomes" id="UP001550853"/>
    </source>
</evidence>
<dbReference type="RefSeq" id="WP_157848025.1">
    <property type="nucleotide sequence ID" value="NZ_JBEZVI010000003.1"/>
</dbReference>
<gene>
    <name evidence="1" type="ORF">AB0E61_05585</name>
</gene>
<reference evidence="1 2" key="1">
    <citation type="submission" date="2024-06" db="EMBL/GenBank/DDBJ databases">
        <title>The Natural Products Discovery Center: Release of the First 8490 Sequenced Strains for Exploring Actinobacteria Biosynthetic Diversity.</title>
        <authorList>
            <person name="Kalkreuter E."/>
            <person name="Kautsar S.A."/>
            <person name="Yang D."/>
            <person name="Bader C.D."/>
            <person name="Teijaro C.N."/>
            <person name="Fluegel L."/>
            <person name="Davis C.M."/>
            <person name="Simpson J.R."/>
            <person name="Lauterbach L."/>
            <person name="Steele A.D."/>
            <person name="Gui C."/>
            <person name="Meng S."/>
            <person name="Li G."/>
            <person name="Viehrig K."/>
            <person name="Ye F."/>
            <person name="Su P."/>
            <person name="Kiefer A.F."/>
            <person name="Nichols A."/>
            <person name="Cepeda A.J."/>
            <person name="Yan W."/>
            <person name="Fan B."/>
            <person name="Jiang Y."/>
            <person name="Adhikari A."/>
            <person name="Zheng C.-J."/>
            <person name="Schuster L."/>
            <person name="Cowan T.M."/>
            <person name="Smanski M.J."/>
            <person name="Chevrette M.G."/>
            <person name="De Carvalho L.P.S."/>
            <person name="Shen B."/>
        </authorList>
    </citation>
    <scope>NUCLEOTIDE SEQUENCE [LARGE SCALE GENOMIC DNA]</scope>
    <source>
        <strain evidence="1 2">NPDC033039</strain>
    </source>
</reference>
<protein>
    <recommendedName>
        <fullName evidence="3">WXG100 family type VII secretion target</fullName>
    </recommendedName>
</protein>
<dbReference type="EMBL" id="JBEZVI010000003">
    <property type="protein sequence ID" value="MEU3709557.1"/>
    <property type="molecule type" value="Genomic_DNA"/>
</dbReference>
<accession>A0ABV2YUZ3</accession>
<keyword evidence="2" id="KW-1185">Reference proteome</keyword>
<comment type="caution">
    <text evidence="1">The sequence shown here is derived from an EMBL/GenBank/DDBJ whole genome shotgun (WGS) entry which is preliminary data.</text>
</comment>
<dbReference type="Proteomes" id="UP001550853">
    <property type="component" value="Unassembled WGS sequence"/>
</dbReference>
<evidence type="ECO:0000313" key="1">
    <source>
        <dbReference type="EMBL" id="MEU3709557.1"/>
    </source>
</evidence>
<evidence type="ECO:0008006" key="3">
    <source>
        <dbReference type="Google" id="ProtNLM"/>
    </source>
</evidence>
<proteinExistence type="predicted"/>
<sequence>MSFTETEIDDPAMLRKAGQGALDLAGETKKLGSRPLDETRAAAKGFSGADWDGGLGKALGELSETWGRQVGSLQAECVLLGAQCVDTGNAYSSVESKNSSLMGHVDQGMDSPFG</sequence>
<organism evidence="1 2">
    <name type="scientific">Streptomyces catenulae</name>
    <dbReference type="NCBI Taxonomy" id="66875"/>
    <lineage>
        <taxon>Bacteria</taxon>
        <taxon>Bacillati</taxon>
        <taxon>Actinomycetota</taxon>
        <taxon>Actinomycetes</taxon>
        <taxon>Kitasatosporales</taxon>
        <taxon>Streptomycetaceae</taxon>
        <taxon>Streptomyces</taxon>
    </lineage>
</organism>